<evidence type="ECO:0000313" key="2">
    <source>
        <dbReference type="EMBL" id="JAT31674.1"/>
    </source>
</evidence>
<evidence type="ECO:0000256" key="1">
    <source>
        <dbReference type="SAM" id="MobiDB-lite"/>
    </source>
</evidence>
<gene>
    <name evidence="2" type="ORF">g.5015</name>
</gene>
<name>A0A1B6M6Z9_9HEMI</name>
<feature type="non-terminal residue" evidence="2">
    <location>
        <position position="1"/>
    </location>
</feature>
<sequence length="170" mass="19253">AYTSDEHNQYSSGSPSANDHKKIESHVQDNIGISLPLLNKTATENQSQISQRPTKENPDQPKLELKQNTTTEPNDDISEGMIQPTNEGNEEIMTLFKELPPPVNKQVPKIEYIFEDDQEVFEGNPTLLRDTQDILSHVPQILPVKIQEDLSITKTEPELNIEMSTYNPML</sequence>
<proteinExistence type="predicted"/>
<organism evidence="2">
    <name type="scientific">Graphocephala atropunctata</name>
    <dbReference type="NCBI Taxonomy" id="36148"/>
    <lineage>
        <taxon>Eukaryota</taxon>
        <taxon>Metazoa</taxon>
        <taxon>Ecdysozoa</taxon>
        <taxon>Arthropoda</taxon>
        <taxon>Hexapoda</taxon>
        <taxon>Insecta</taxon>
        <taxon>Pterygota</taxon>
        <taxon>Neoptera</taxon>
        <taxon>Paraneoptera</taxon>
        <taxon>Hemiptera</taxon>
        <taxon>Auchenorrhyncha</taxon>
        <taxon>Membracoidea</taxon>
        <taxon>Cicadellidae</taxon>
        <taxon>Cicadellinae</taxon>
        <taxon>Cicadellini</taxon>
        <taxon>Graphocephala</taxon>
    </lineage>
</organism>
<reference evidence="2" key="1">
    <citation type="submission" date="2015-11" db="EMBL/GenBank/DDBJ databases">
        <title>De novo transcriptome assembly of four potential Pierce s Disease insect vectors from Arizona vineyards.</title>
        <authorList>
            <person name="Tassone E.E."/>
        </authorList>
    </citation>
    <scope>NUCLEOTIDE SEQUENCE</scope>
</reference>
<dbReference type="EMBL" id="GEBQ01008303">
    <property type="protein sequence ID" value="JAT31674.1"/>
    <property type="molecule type" value="Transcribed_RNA"/>
</dbReference>
<feature type="compositionally biased region" description="Basic and acidic residues" evidence="1">
    <location>
        <begin position="53"/>
        <end position="65"/>
    </location>
</feature>
<accession>A0A1B6M6Z9</accession>
<feature type="compositionally biased region" description="Polar residues" evidence="1">
    <location>
        <begin position="40"/>
        <end position="52"/>
    </location>
</feature>
<feature type="compositionally biased region" description="Basic and acidic residues" evidence="1">
    <location>
        <begin position="18"/>
        <end position="27"/>
    </location>
</feature>
<feature type="region of interest" description="Disordered" evidence="1">
    <location>
        <begin position="1"/>
        <end position="88"/>
    </location>
</feature>
<feature type="non-terminal residue" evidence="2">
    <location>
        <position position="170"/>
    </location>
</feature>
<dbReference type="AlphaFoldDB" id="A0A1B6M6Z9"/>
<protein>
    <submittedName>
        <fullName evidence="2">Uncharacterized protein</fullName>
    </submittedName>
</protein>